<evidence type="ECO:0000313" key="1">
    <source>
        <dbReference type="EMBL" id="ELZ84444.1"/>
    </source>
</evidence>
<evidence type="ECO:0000313" key="2">
    <source>
        <dbReference type="Proteomes" id="UP000011612"/>
    </source>
</evidence>
<dbReference type="OrthoDB" id="9187at2157"/>
<dbReference type="STRING" id="1230453.C453_12896"/>
<dbReference type="EMBL" id="AOLK01000020">
    <property type="protein sequence ID" value="ELZ84444.1"/>
    <property type="molecule type" value="Genomic_DNA"/>
</dbReference>
<gene>
    <name evidence="1" type="ORF">C453_12896</name>
</gene>
<dbReference type="RefSeq" id="WP_008325004.1">
    <property type="nucleotide sequence ID" value="NZ_AOLK01000020.1"/>
</dbReference>
<comment type="caution">
    <text evidence="1">The sequence shown here is derived from an EMBL/GenBank/DDBJ whole genome shotgun (WGS) entry which is preliminary data.</text>
</comment>
<protein>
    <submittedName>
        <fullName evidence="1">Uncharacterized protein</fullName>
    </submittedName>
</protein>
<accession>M0HMW4</accession>
<keyword evidence="2" id="KW-1185">Reference proteome</keyword>
<reference evidence="1 2" key="1">
    <citation type="journal article" date="2014" name="PLoS Genet.">
        <title>Phylogenetically driven sequencing of extremely halophilic archaea reveals strategies for static and dynamic osmo-response.</title>
        <authorList>
            <person name="Becker E.A."/>
            <person name="Seitzer P.M."/>
            <person name="Tritt A."/>
            <person name="Larsen D."/>
            <person name="Krusor M."/>
            <person name="Yao A.I."/>
            <person name="Wu D."/>
            <person name="Madern D."/>
            <person name="Eisen J.A."/>
            <person name="Darling A.E."/>
            <person name="Facciotti M.T."/>
        </authorList>
    </citation>
    <scope>NUCLEOTIDE SEQUENCE [LARGE SCALE GENOMIC DNA]</scope>
    <source>
        <strain evidence="1 2">ATCC BAA-1513</strain>
    </source>
</reference>
<dbReference type="AlphaFoldDB" id="M0HMW4"/>
<proteinExistence type="predicted"/>
<dbReference type="Proteomes" id="UP000011612">
    <property type="component" value="Unassembled WGS sequence"/>
</dbReference>
<name>M0HMW4_HALEO</name>
<sequence>MSRTTFTVDEDLGDRIREYKRSGETTDEFFERIEALLSDGEFNPNSDVPDDVLTVDHIPDIANAVSRQTTRDIKETLRR</sequence>
<organism evidence="1 2">
    <name type="scientific">Haloferax elongans ATCC BAA-1513</name>
    <dbReference type="NCBI Taxonomy" id="1230453"/>
    <lineage>
        <taxon>Archaea</taxon>
        <taxon>Methanobacteriati</taxon>
        <taxon>Methanobacteriota</taxon>
        <taxon>Stenosarchaea group</taxon>
        <taxon>Halobacteria</taxon>
        <taxon>Halobacteriales</taxon>
        <taxon>Haloferacaceae</taxon>
        <taxon>Haloferax</taxon>
    </lineage>
</organism>
<dbReference type="PATRIC" id="fig|1230453.4.peg.2551"/>